<dbReference type="Gene3D" id="3.40.50.1820">
    <property type="entry name" value="alpha/beta hydrolase"/>
    <property type="match status" value="1"/>
</dbReference>
<gene>
    <name evidence="3" type="ORF">RJ639_001447</name>
</gene>
<protein>
    <recommendedName>
        <fullName evidence="2">AB hydrolase-1 domain-containing protein</fullName>
    </recommendedName>
</protein>
<organism evidence="3 4">
    <name type="scientific">Escallonia herrerae</name>
    <dbReference type="NCBI Taxonomy" id="1293975"/>
    <lineage>
        <taxon>Eukaryota</taxon>
        <taxon>Viridiplantae</taxon>
        <taxon>Streptophyta</taxon>
        <taxon>Embryophyta</taxon>
        <taxon>Tracheophyta</taxon>
        <taxon>Spermatophyta</taxon>
        <taxon>Magnoliopsida</taxon>
        <taxon>eudicotyledons</taxon>
        <taxon>Gunneridae</taxon>
        <taxon>Pentapetalae</taxon>
        <taxon>asterids</taxon>
        <taxon>campanulids</taxon>
        <taxon>Escalloniales</taxon>
        <taxon>Escalloniaceae</taxon>
        <taxon>Escallonia</taxon>
    </lineage>
</organism>
<dbReference type="InterPro" id="IPR000073">
    <property type="entry name" value="AB_hydrolase_1"/>
</dbReference>
<dbReference type="AlphaFoldDB" id="A0AA88X832"/>
<keyword evidence="4" id="KW-1185">Reference proteome</keyword>
<reference evidence="3" key="1">
    <citation type="submission" date="2022-12" db="EMBL/GenBank/DDBJ databases">
        <title>Draft genome assemblies for two species of Escallonia (Escalloniales).</title>
        <authorList>
            <person name="Chanderbali A."/>
            <person name="Dervinis C."/>
            <person name="Anghel I."/>
            <person name="Soltis D."/>
            <person name="Soltis P."/>
            <person name="Zapata F."/>
        </authorList>
    </citation>
    <scope>NUCLEOTIDE SEQUENCE</scope>
    <source>
        <strain evidence="3">UCBG64.0493</strain>
        <tissue evidence="3">Leaf</tissue>
    </source>
</reference>
<dbReference type="InterPro" id="IPR029058">
    <property type="entry name" value="AB_hydrolase_fold"/>
</dbReference>
<dbReference type="Proteomes" id="UP001188597">
    <property type="component" value="Unassembled WGS sequence"/>
</dbReference>
<name>A0AA88X832_9ASTE</name>
<evidence type="ECO:0000313" key="4">
    <source>
        <dbReference type="Proteomes" id="UP001188597"/>
    </source>
</evidence>
<sequence>MVMLGKGLSSALNARVIGSGVETLILGHGYGGDQSVWDKVLPELAQKFRVVVFDWNFAGSIKDANQFDMVKYSSYGAFADDLIALMDEMHLKSSIFVGHSMSGMIGCIASVRRPELFQRLIFIAASPRNAILLNS</sequence>
<comment type="similarity">
    <text evidence="1">Belongs to the AB hydrolase superfamily.</text>
</comment>
<comment type="caution">
    <text evidence="3">The sequence shown here is derived from an EMBL/GenBank/DDBJ whole genome shotgun (WGS) entry which is preliminary data.</text>
</comment>
<proteinExistence type="inferred from homology"/>
<dbReference type="EMBL" id="JAVXUP010000030">
    <property type="protein sequence ID" value="KAK3041637.1"/>
    <property type="molecule type" value="Genomic_DNA"/>
</dbReference>
<accession>A0AA88X832</accession>
<dbReference type="PANTHER" id="PTHR43039">
    <property type="entry name" value="ESTERASE-RELATED"/>
    <property type="match status" value="1"/>
</dbReference>
<dbReference type="SUPFAM" id="SSF53474">
    <property type="entry name" value="alpha/beta-Hydrolases"/>
    <property type="match status" value="1"/>
</dbReference>
<dbReference type="GO" id="GO:0016787">
    <property type="term" value="F:hydrolase activity"/>
    <property type="evidence" value="ECO:0007669"/>
    <property type="project" value="UniProtKB-ARBA"/>
</dbReference>
<evidence type="ECO:0000259" key="2">
    <source>
        <dbReference type="Pfam" id="PF00561"/>
    </source>
</evidence>
<evidence type="ECO:0000313" key="3">
    <source>
        <dbReference type="EMBL" id="KAK3041637.1"/>
    </source>
</evidence>
<dbReference type="Pfam" id="PF00561">
    <property type="entry name" value="Abhydrolase_1"/>
    <property type="match status" value="1"/>
</dbReference>
<evidence type="ECO:0000256" key="1">
    <source>
        <dbReference type="ARBA" id="ARBA00008645"/>
    </source>
</evidence>
<feature type="domain" description="AB hydrolase-1" evidence="2">
    <location>
        <begin position="23"/>
        <end position="128"/>
    </location>
</feature>